<sequence length="66" mass="7244">MLSENNYGVWTVKMKIFMRAQGVWPAVVCKEAVDEKMDQMALAAIVQAVPGAVVMTISKKETAKEA</sequence>
<accession>A0A6G1CET7</accession>
<reference evidence="2 3" key="1">
    <citation type="submission" date="2019-11" db="EMBL/GenBank/DDBJ databases">
        <title>Whole genome sequence of Oryza granulata.</title>
        <authorList>
            <person name="Li W."/>
        </authorList>
    </citation>
    <scope>NUCLEOTIDE SEQUENCE [LARGE SCALE GENOMIC DNA]</scope>
    <source>
        <strain evidence="3">cv. Menghai</strain>
        <tissue evidence="2">Leaf</tissue>
    </source>
</reference>
<dbReference type="Pfam" id="PF13961">
    <property type="entry name" value="DUF4219"/>
    <property type="match status" value="1"/>
</dbReference>
<evidence type="ECO:0000313" key="3">
    <source>
        <dbReference type="Proteomes" id="UP000479710"/>
    </source>
</evidence>
<dbReference type="OrthoDB" id="780295at2759"/>
<name>A0A6G1CET7_9ORYZ</name>
<feature type="domain" description="DUF4219" evidence="1">
    <location>
        <begin position="2"/>
        <end position="27"/>
    </location>
</feature>
<organism evidence="2 3">
    <name type="scientific">Oryza meyeriana var. granulata</name>
    <dbReference type="NCBI Taxonomy" id="110450"/>
    <lineage>
        <taxon>Eukaryota</taxon>
        <taxon>Viridiplantae</taxon>
        <taxon>Streptophyta</taxon>
        <taxon>Embryophyta</taxon>
        <taxon>Tracheophyta</taxon>
        <taxon>Spermatophyta</taxon>
        <taxon>Magnoliopsida</taxon>
        <taxon>Liliopsida</taxon>
        <taxon>Poales</taxon>
        <taxon>Poaceae</taxon>
        <taxon>BOP clade</taxon>
        <taxon>Oryzoideae</taxon>
        <taxon>Oryzeae</taxon>
        <taxon>Oryzinae</taxon>
        <taxon>Oryza</taxon>
        <taxon>Oryza meyeriana</taxon>
    </lineage>
</organism>
<protein>
    <recommendedName>
        <fullName evidence="1">DUF4219 domain-containing protein</fullName>
    </recommendedName>
</protein>
<evidence type="ECO:0000259" key="1">
    <source>
        <dbReference type="Pfam" id="PF13961"/>
    </source>
</evidence>
<comment type="caution">
    <text evidence="2">The sequence shown here is derived from an EMBL/GenBank/DDBJ whole genome shotgun (WGS) entry which is preliminary data.</text>
</comment>
<dbReference type="EMBL" id="SPHZ02000009">
    <property type="protein sequence ID" value="KAF0898547.1"/>
    <property type="molecule type" value="Genomic_DNA"/>
</dbReference>
<proteinExistence type="predicted"/>
<dbReference type="InterPro" id="IPR025314">
    <property type="entry name" value="DUF4219"/>
</dbReference>
<dbReference type="AlphaFoldDB" id="A0A6G1CET7"/>
<evidence type="ECO:0000313" key="2">
    <source>
        <dbReference type="EMBL" id="KAF0898547.1"/>
    </source>
</evidence>
<gene>
    <name evidence="2" type="ORF">E2562_008134</name>
</gene>
<dbReference type="Proteomes" id="UP000479710">
    <property type="component" value="Unassembled WGS sequence"/>
</dbReference>
<keyword evidence="3" id="KW-1185">Reference proteome</keyword>